<dbReference type="GO" id="GO:0020037">
    <property type="term" value="F:heme binding"/>
    <property type="evidence" value="ECO:0007669"/>
    <property type="project" value="InterPro"/>
</dbReference>
<protein>
    <submittedName>
        <fullName evidence="10">HffG</fullName>
    </submittedName>
</protein>
<dbReference type="Gene3D" id="1.10.630.10">
    <property type="entry name" value="Cytochrome P450"/>
    <property type="match status" value="1"/>
</dbReference>
<evidence type="ECO:0000256" key="7">
    <source>
        <dbReference type="PIRSR" id="PIRSR602403-1"/>
    </source>
</evidence>
<evidence type="ECO:0000256" key="9">
    <source>
        <dbReference type="SAM" id="Phobius"/>
    </source>
</evidence>
<evidence type="ECO:0000256" key="4">
    <source>
        <dbReference type="ARBA" id="ARBA00023002"/>
    </source>
</evidence>
<accession>A0A5P9WA13</accession>
<name>A0A5P9WA13_9PEZI</name>
<dbReference type="GO" id="GO:0016705">
    <property type="term" value="F:oxidoreductase activity, acting on paired donors, with incorporation or reduction of molecular oxygen"/>
    <property type="evidence" value="ECO:0007669"/>
    <property type="project" value="InterPro"/>
</dbReference>
<dbReference type="OrthoDB" id="1844152at2759"/>
<keyword evidence="9" id="KW-0812">Transmembrane</keyword>
<reference evidence="10" key="1">
    <citation type="journal article" date="2019" name="Org. Lett.">
        <title>Investigating the function of cryptic cytochalasan cytochrome P450 monooxygenases using combinatorial biosynthesis.</title>
        <authorList>
            <person name="Wang C."/>
            <person name="Becker K."/>
            <person name="Pfutze S."/>
            <person name="Kuhnert E."/>
            <person name="Stadler M."/>
            <person name="Cox R.J."/>
            <person name="Skellam E."/>
        </authorList>
    </citation>
    <scope>NUCLEOTIDE SEQUENCE</scope>
</reference>
<sequence length="508" mass="58207">MLNSSAIAIAITAVLCRVFYTIFYSNSLAAKKRALAHIPEVRFDTDDRPERYRTETRSLIQKGYEKYLQHGVAFQMHNPVEELGNQVVLPTKYLEEVKRAPRSTYSFESFSEKLFLLSYIDAPRQTDALLYAAKLDINKNLDHVINGLWNEAEVILKETIPGTGWKTIPGGELTCTIISRTMSYVLVGPTLCRNPKWQQIAIDATFAIVEGTMNLRAKYSPNWRWLSRWQDHSAERLGVIRKQAMELIKPLYDERLRAINQNSSHDENGFEKFHDTIFWVMNKRKVDRSLKAVVNQQLFLTLASIHTTAGTLQSILCDWLAHPEYHTDILAEINEAIVEMKSSGGKWTQQRVAKMKKLDSFMKESTRVNPVGCMTVQRYAQKSHTFKDGFFLPAGTIFQFPADAVHHDPNLFPEPEKFDGYRFLRLREKDPNQFHYGYVSDTTLNWGAGTHACPGRFLATLVLKFAFILLITQYDVKFPDGTGQPGYVYFDNSVRVDPTARLDLKARA</sequence>
<feature type="binding site" description="axial binding residue" evidence="7">
    <location>
        <position position="453"/>
    </location>
    <ligand>
        <name>heme</name>
        <dbReference type="ChEBI" id="CHEBI:30413"/>
    </ligand>
    <ligandPart>
        <name>Fe</name>
        <dbReference type="ChEBI" id="CHEBI:18248"/>
    </ligandPart>
</feature>
<comment type="similarity">
    <text evidence="2 8">Belongs to the cytochrome P450 family.</text>
</comment>
<dbReference type="InterPro" id="IPR017972">
    <property type="entry name" value="Cyt_P450_CS"/>
</dbReference>
<dbReference type="PANTHER" id="PTHR46206">
    <property type="entry name" value="CYTOCHROME P450"/>
    <property type="match status" value="1"/>
</dbReference>
<dbReference type="PROSITE" id="PS00086">
    <property type="entry name" value="CYTOCHROME_P450"/>
    <property type="match status" value="1"/>
</dbReference>
<evidence type="ECO:0000256" key="2">
    <source>
        <dbReference type="ARBA" id="ARBA00010617"/>
    </source>
</evidence>
<keyword evidence="9" id="KW-1133">Transmembrane helix</keyword>
<dbReference type="AlphaFoldDB" id="A0A5P9WA13"/>
<dbReference type="PRINTS" id="PR00465">
    <property type="entry name" value="EP450IV"/>
</dbReference>
<evidence type="ECO:0000256" key="3">
    <source>
        <dbReference type="ARBA" id="ARBA00022723"/>
    </source>
</evidence>
<dbReference type="InterPro" id="IPR036396">
    <property type="entry name" value="Cyt_P450_sf"/>
</dbReference>
<dbReference type="InterPro" id="IPR002403">
    <property type="entry name" value="Cyt_P450_E_grp-IV"/>
</dbReference>
<dbReference type="CDD" id="cd11041">
    <property type="entry name" value="CYP503A1-like"/>
    <property type="match status" value="1"/>
</dbReference>
<keyword evidence="7 8" id="KW-0349">Heme</keyword>
<dbReference type="InterPro" id="IPR001128">
    <property type="entry name" value="Cyt_P450"/>
</dbReference>
<keyword evidence="9" id="KW-0472">Membrane</keyword>
<dbReference type="SUPFAM" id="SSF48264">
    <property type="entry name" value="Cytochrome P450"/>
    <property type="match status" value="1"/>
</dbReference>
<organism evidence="10">
    <name type="scientific">Hypoxylon fragiforme</name>
    <dbReference type="NCBI Taxonomy" id="63214"/>
    <lineage>
        <taxon>Eukaryota</taxon>
        <taxon>Fungi</taxon>
        <taxon>Dikarya</taxon>
        <taxon>Ascomycota</taxon>
        <taxon>Pezizomycotina</taxon>
        <taxon>Sordariomycetes</taxon>
        <taxon>Xylariomycetidae</taxon>
        <taxon>Xylariales</taxon>
        <taxon>Hypoxylaceae</taxon>
        <taxon>Hypoxylon</taxon>
    </lineage>
</organism>
<evidence type="ECO:0000313" key="10">
    <source>
        <dbReference type="EMBL" id="QFX78107.1"/>
    </source>
</evidence>
<evidence type="ECO:0000256" key="6">
    <source>
        <dbReference type="ARBA" id="ARBA00023033"/>
    </source>
</evidence>
<dbReference type="EMBL" id="MN477016">
    <property type="protein sequence ID" value="QFX78107.1"/>
    <property type="molecule type" value="Genomic_DNA"/>
</dbReference>
<feature type="transmembrane region" description="Helical" evidence="9">
    <location>
        <begin position="6"/>
        <end position="24"/>
    </location>
</feature>
<dbReference type="GO" id="GO:0005506">
    <property type="term" value="F:iron ion binding"/>
    <property type="evidence" value="ECO:0007669"/>
    <property type="project" value="InterPro"/>
</dbReference>
<keyword evidence="4 8" id="KW-0560">Oxidoreductase</keyword>
<evidence type="ECO:0000256" key="1">
    <source>
        <dbReference type="ARBA" id="ARBA00001971"/>
    </source>
</evidence>
<keyword evidence="6 8" id="KW-0503">Monooxygenase</keyword>
<gene>
    <name evidence="10" type="primary">hffG</name>
</gene>
<dbReference type="PANTHER" id="PTHR46206:SF7">
    <property type="entry name" value="P450, PUTATIVE (EUROFUNG)-RELATED"/>
    <property type="match status" value="1"/>
</dbReference>
<proteinExistence type="inferred from homology"/>
<keyword evidence="3 7" id="KW-0479">Metal-binding</keyword>
<dbReference type="GO" id="GO:0004497">
    <property type="term" value="F:monooxygenase activity"/>
    <property type="evidence" value="ECO:0007669"/>
    <property type="project" value="UniProtKB-KW"/>
</dbReference>
<evidence type="ECO:0000256" key="5">
    <source>
        <dbReference type="ARBA" id="ARBA00023004"/>
    </source>
</evidence>
<evidence type="ECO:0000256" key="8">
    <source>
        <dbReference type="RuleBase" id="RU000461"/>
    </source>
</evidence>
<comment type="cofactor">
    <cofactor evidence="1 7">
        <name>heme</name>
        <dbReference type="ChEBI" id="CHEBI:30413"/>
    </cofactor>
</comment>
<dbReference type="Pfam" id="PF00067">
    <property type="entry name" value="p450"/>
    <property type="match status" value="1"/>
</dbReference>
<keyword evidence="5 7" id="KW-0408">Iron</keyword>